<feature type="transmembrane region" description="Helical" evidence="6">
    <location>
        <begin position="347"/>
        <end position="368"/>
    </location>
</feature>
<name>A0ABV0IG42_9MICC</name>
<keyword evidence="2 6" id="KW-0812">Transmembrane</keyword>
<proteinExistence type="predicted"/>
<evidence type="ECO:0000313" key="8">
    <source>
        <dbReference type="EMBL" id="MEO9247126.1"/>
    </source>
</evidence>
<comment type="caution">
    <text evidence="8">The sequence shown here is derived from an EMBL/GenBank/DDBJ whole genome shotgun (WGS) entry which is preliminary data.</text>
</comment>
<evidence type="ECO:0000256" key="1">
    <source>
        <dbReference type="ARBA" id="ARBA00004651"/>
    </source>
</evidence>
<protein>
    <submittedName>
        <fullName evidence="8">MFS transporter</fullName>
    </submittedName>
</protein>
<feature type="transmembrane region" description="Helical" evidence="6">
    <location>
        <begin position="409"/>
        <end position="428"/>
    </location>
</feature>
<accession>A0ABV0IG42</accession>
<feature type="domain" description="Major facilitator superfamily (MFS) profile" evidence="7">
    <location>
        <begin position="19"/>
        <end position="435"/>
    </location>
</feature>
<keyword evidence="9" id="KW-1185">Reference proteome</keyword>
<dbReference type="InterPro" id="IPR011701">
    <property type="entry name" value="MFS"/>
</dbReference>
<dbReference type="PANTHER" id="PTHR23508">
    <property type="entry name" value="CARBOXYLIC ACID TRANSPORTER PROTEIN HOMOLOG"/>
    <property type="match status" value="1"/>
</dbReference>
<dbReference type="PROSITE" id="PS50850">
    <property type="entry name" value="MFS"/>
    <property type="match status" value="1"/>
</dbReference>
<feature type="transmembrane region" description="Helical" evidence="6">
    <location>
        <begin position="84"/>
        <end position="104"/>
    </location>
</feature>
<organism evidence="8 9">
    <name type="scientific">Citricoccus nitrophenolicus</name>
    <dbReference type="NCBI Taxonomy" id="863575"/>
    <lineage>
        <taxon>Bacteria</taxon>
        <taxon>Bacillati</taxon>
        <taxon>Actinomycetota</taxon>
        <taxon>Actinomycetes</taxon>
        <taxon>Micrococcales</taxon>
        <taxon>Micrococcaceae</taxon>
        <taxon>Citricoccus</taxon>
    </lineage>
</organism>
<keyword evidence="4 6" id="KW-0472">Membrane</keyword>
<dbReference type="RefSeq" id="WP_347919540.1">
    <property type="nucleotide sequence ID" value="NZ_JBDXMX010000002.1"/>
</dbReference>
<evidence type="ECO:0000256" key="2">
    <source>
        <dbReference type="ARBA" id="ARBA00022692"/>
    </source>
</evidence>
<feature type="transmembrane region" description="Helical" evidence="6">
    <location>
        <begin position="321"/>
        <end position="341"/>
    </location>
</feature>
<dbReference type="Proteomes" id="UP001484097">
    <property type="component" value="Unassembled WGS sequence"/>
</dbReference>
<feature type="transmembrane region" description="Helical" evidence="6">
    <location>
        <begin position="57"/>
        <end position="77"/>
    </location>
</feature>
<dbReference type="InterPro" id="IPR036259">
    <property type="entry name" value="MFS_trans_sf"/>
</dbReference>
<feature type="transmembrane region" description="Helical" evidence="6">
    <location>
        <begin position="144"/>
        <end position="169"/>
    </location>
</feature>
<feature type="transmembrane region" description="Helical" evidence="6">
    <location>
        <begin position="252"/>
        <end position="272"/>
    </location>
</feature>
<evidence type="ECO:0000256" key="4">
    <source>
        <dbReference type="ARBA" id="ARBA00023136"/>
    </source>
</evidence>
<feature type="region of interest" description="Disordered" evidence="5">
    <location>
        <begin position="435"/>
        <end position="470"/>
    </location>
</feature>
<keyword evidence="3 6" id="KW-1133">Transmembrane helix</keyword>
<evidence type="ECO:0000259" key="7">
    <source>
        <dbReference type="PROSITE" id="PS50850"/>
    </source>
</evidence>
<dbReference type="InterPro" id="IPR020846">
    <property type="entry name" value="MFS_dom"/>
</dbReference>
<dbReference type="Gene3D" id="1.20.1250.20">
    <property type="entry name" value="MFS general substrate transporter like domains"/>
    <property type="match status" value="1"/>
</dbReference>
<evidence type="ECO:0000256" key="5">
    <source>
        <dbReference type="SAM" id="MobiDB-lite"/>
    </source>
</evidence>
<dbReference type="Pfam" id="PF07690">
    <property type="entry name" value="MFS_1"/>
    <property type="match status" value="1"/>
</dbReference>
<evidence type="ECO:0000313" key="9">
    <source>
        <dbReference type="Proteomes" id="UP001484097"/>
    </source>
</evidence>
<dbReference type="SUPFAM" id="SSF103473">
    <property type="entry name" value="MFS general substrate transporter"/>
    <property type="match status" value="1"/>
</dbReference>
<dbReference type="PANTHER" id="PTHR23508:SF10">
    <property type="entry name" value="CARBOXYLIC ACID TRANSPORTER PROTEIN HOMOLOG"/>
    <property type="match status" value="1"/>
</dbReference>
<feature type="transmembrane region" description="Helical" evidence="6">
    <location>
        <begin position="110"/>
        <end position="132"/>
    </location>
</feature>
<feature type="transmembrane region" description="Helical" evidence="6">
    <location>
        <begin position="292"/>
        <end position="314"/>
    </location>
</feature>
<feature type="transmembrane region" description="Helical" evidence="6">
    <location>
        <begin position="380"/>
        <end position="403"/>
    </location>
</feature>
<sequence length="470" mass="49145">MDLESSIRTGRMTVFQTVTVLICMLTIISDGYDILAVALAIPYFAEEWGLQPADIGYVISASTAGMVVGALVLAPLGDRFGRRLMGLVGQGLVTVGMFLAWLAPGLETLLGARFITGIGIGAVTAVMGVIVAEFSTTKWLGFNMALYSAGTGLGGFLSGVIAVSAIPAFGWKSMFLIGTVINVVILLMCILGLPESVQFLSTRTKGRSRSLERINTLLSRMGREPIADLPAGNRPGKTSPLSGLRELVSRKILMVTILLAASFCLMMGWFYFNLGWTPQLITTATSDPELGTLFGTLAPLGGMIGGLLYGAISLKVANKTLTIVSLAVTGFGAGLLGYFLSTQDIPLYIPLTMAIGFGAALGGMYSLIPESYPARVRASAFGWISGFGRIAATVGPILAGYLVEGGWTGSMLFLGSAVILAVSAALLLPLRPQADSRTDPEVRTAGVGDAAHPRQSPSLAETGTASDRGN</sequence>
<feature type="transmembrane region" description="Helical" evidence="6">
    <location>
        <begin position="175"/>
        <end position="193"/>
    </location>
</feature>
<feature type="compositionally biased region" description="Polar residues" evidence="5">
    <location>
        <begin position="455"/>
        <end position="470"/>
    </location>
</feature>
<reference evidence="8 9" key="1">
    <citation type="submission" date="2024-05" db="EMBL/GenBank/DDBJ databases">
        <authorList>
            <person name="Yi C."/>
        </authorList>
    </citation>
    <scope>NUCLEOTIDE SEQUENCE [LARGE SCALE GENOMIC DNA]</scope>
    <source>
        <strain evidence="8 9">XS13</strain>
    </source>
</reference>
<feature type="transmembrane region" description="Helical" evidence="6">
    <location>
        <begin position="20"/>
        <end position="45"/>
    </location>
</feature>
<dbReference type="EMBL" id="JBDXMX010000002">
    <property type="protein sequence ID" value="MEO9247126.1"/>
    <property type="molecule type" value="Genomic_DNA"/>
</dbReference>
<evidence type="ECO:0000256" key="3">
    <source>
        <dbReference type="ARBA" id="ARBA00022989"/>
    </source>
</evidence>
<evidence type="ECO:0000256" key="6">
    <source>
        <dbReference type="SAM" id="Phobius"/>
    </source>
</evidence>
<gene>
    <name evidence="8" type="ORF">ABDK96_05490</name>
</gene>
<comment type="subcellular location">
    <subcellularLocation>
        <location evidence="1">Cell membrane</location>
        <topology evidence="1">Multi-pass membrane protein</topology>
    </subcellularLocation>
</comment>